<evidence type="ECO:0000256" key="2">
    <source>
        <dbReference type="PROSITE-ProRule" id="PRU00285"/>
    </source>
</evidence>
<dbReference type="AlphaFoldDB" id="A0A0N5AC63"/>
<dbReference type="GO" id="GO:0005634">
    <property type="term" value="C:nucleus"/>
    <property type="evidence" value="ECO:0007669"/>
    <property type="project" value="TreeGrafter"/>
</dbReference>
<feature type="domain" description="SHSP" evidence="4">
    <location>
        <begin position="193"/>
        <end position="302"/>
    </location>
</feature>
<sequence>MALYPRDWYMFGSPMDHAFRDILRDFDRSLRTVEPYWLNQPALQHCNIGNAVGKVINNKDKFEVDIDVTQFRPQELTVNLREKELVVEGHHEERSDEAGRVERHFIRKYNIPNDVNPESLESHLSDQGILSICAKKMAIDGKNSRTIPIQAAPRKHPAVEHKKHPLGRLISRYFAEDPFARPLVPYWLEQPLLQECNIGNAVGQVINDKDKFGVAVNVAQFRPEELSVSLTDNQIVVEGHHEERNDENGCIERHFIRKYALPDDVNPDSMESHLSDDGVLRVCAKKKTAANANTRTIPIKAAPPGHNKALKDCGHEECCKEKKCQ</sequence>
<dbReference type="Pfam" id="PF00011">
    <property type="entry name" value="HSP20"/>
    <property type="match status" value="2"/>
</dbReference>
<dbReference type="CDD" id="cd06526">
    <property type="entry name" value="metazoan_ACD"/>
    <property type="match status" value="2"/>
</dbReference>
<dbReference type="InterPro" id="IPR008978">
    <property type="entry name" value="HSP20-like_chaperone"/>
</dbReference>
<proteinExistence type="inferred from homology"/>
<accession>A0A0N5AC63</accession>
<evidence type="ECO:0000256" key="1">
    <source>
        <dbReference type="ARBA" id="ARBA00023016"/>
    </source>
</evidence>
<dbReference type="InterPro" id="IPR001436">
    <property type="entry name" value="Alpha-crystallin/sHSP_animal"/>
</dbReference>
<evidence type="ECO:0000313" key="5">
    <source>
        <dbReference type="Proteomes" id="UP000046393"/>
    </source>
</evidence>
<keyword evidence="5" id="KW-1185">Reference proteome</keyword>
<dbReference type="GO" id="GO:0005737">
    <property type="term" value="C:cytoplasm"/>
    <property type="evidence" value="ECO:0007669"/>
    <property type="project" value="TreeGrafter"/>
</dbReference>
<dbReference type="PANTHER" id="PTHR45640">
    <property type="entry name" value="HEAT SHOCK PROTEIN HSP-12.2-RELATED"/>
    <property type="match status" value="1"/>
</dbReference>
<reference evidence="6" key="1">
    <citation type="submission" date="2017-02" db="UniProtKB">
        <authorList>
            <consortium name="WormBaseParasite"/>
        </authorList>
    </citation>
    <scope>IDENTIFICATION</scope>
</reference>
<dbReference type="PROSITE" id="PS01031">
    <property type="entry name" value="SHSP"/>
    <property type="match status" value="2"/>
</dbReference>
<protein>
    <submittedName>
        <fullName evidence="6">SHSP domain-containing protein</fullName>
    </submittedName>
</protein>
<dbReference type="GO" id="GO:0051082">
    <property type="term" value="F:unfolded protein binding"/>
    <property type="evidence" value="ECO:0007669"/>
    <property type="project" value="TreeGrafter"/>
</dbReference>
<dbReference type="STRING" id="451379.A0A0N5AC63"/>
<dbReference type="SUPFAM" id="SSF49764">
    <property type="entry name" value="HSP20-like chaperones"/>
    <property type="match status" value="2"/>
</dbReference>
<dbReference type="InterPro" id="IPR002068">
    <property type="entry name" value="A-crystallin/Hsp20_dom"/>
</dbReference>
<evidence type="ECO:0000256" key="3">
    <source>
        <dbReference type="RuleBase" id="RU003616"/>
    </source>
</evidence>
<comment type="similarity">
    <text evidence="2 3">Belongs to the small heat shock protein (HSP20) family.</text>
</comment>
<organism evidence="5 6">
    <name type="scientific">Syphacia muris</name>
    <dbReference type="NCBI Taxonomy" id="451379"/>
    <lineage>
        <taxon>Eukaryota</taxon>
        <taxon>Metazoa</taxon>
        <taxon>Ecdysozoa</taxon>
        <taxon>Nematoda</taxon>
        <taxon>Chromadorea</taxon>
        <taxon>Rhabditida</taxon>
        <taxon>Spirurina</taxon>
        <taxon>Oxyuridomorpha</taxon>
        <taxon>Oxyuroidea</taxon>
        <taxon>Oxyuridae</taxon>
        <taxon>Syphacia</taxon>
    </lineage>
</organism>
<evidence type="ECO:0000259" key="4">
    <source>
        <dbReference type="PROSITE" id="PS01031"/>
    </source>
</evidence>
<dbReference type="GO" id="GO:0009408">
    <property type="term" value="P:response to heat"/>
    <property type="evidence" value="ECO:0007669"/>
    <property type="project" value="TreeGrafter"/>
</dbReference>
<keyword evidence="1" id="KW-0346">Stress response</keyword>
<dbReference type="PRINTS" id="PR00299">
    <property type="entry name" value="ACRYSTALLIN"/>
</dbReference>
<feature type="domain" description="SHSP" evidence="4">
    <location>
        <begin position="43"/>
        <end position="152"/>
    </location>
</feature>
<evidence type="ECO:0000313" key="6">
    <source>
        <dbReference type="WBParaSite" id="SMUV_0000173901-mRNA-1"/>
    </source>
</evidence>
<name>A0A0N5AC63_9BILA</name>
<dbReference type="WBParaSite" id="SMUV_0000173901-mRNA-1">
    <property type="protein sequence ID" value="SMUV_0000173901-mRNA-1"/>
    <property type="gene ID" value="SMUV_0000173901"/>
</dbReference>
<dbReference type="Gene3D" id="2.60.40.790">
    <property type="match status" value="2"/>
</dbReference>
<dbReference type="Proteomes" id="UP000046393">
    <property type="component" value="Unplaced"/>
</dbReference>
<dbReference type="GO" id="GO:0042026">
    <property type="term" value="P:protein refolding"/>
    <property type="evidence" value="ECO:0007669"/>
    <property type="project" value="TreeGrafter"/>
</dbReference>
<dbReference type="PANTHER" id="PTHR45640:SF13">
    <property type="entry name" value="HEAT SHOCK PROTEIN 22-RELATED"/>
    <property type="match status" value="1"/>
</dbReference>